<dbReference type="RefSeq" id="WP_124344274.1">
    <property type="nucleotide sequence ID" value="NZ_BHYL01000338.1"/>
</dbReference>
<keyword evidence="3" id="KW-1185">Reference proteome</keyword>
<evidence type="ECO:0000313" key="2">
    <source>
        <dbReference type="EMBL" id="GCD21748.1"/>
    </source>
</evidence>
<dbReference type="Proteomes" id="UP000288246">
    <property type="component" value="Unassembled WGS sequence"/>
</dbReference>
<gene>
    <name evidence="2" type="ORF">CTKZ_33100</name>
</gene>
<evidence type="ECO:0008006" key="4">
    <source>
        <dbReference type="Google" id="ProtNLM"/>
    </source>
</evidence>
<reference evidence="2 3" key="1">
    <citation type="submission" date="2018-11" db="EMBL/GenBank/DDBJ databases">
        <title>Draft genome sequence of Cellulomonas takizawaensis strain TKZ-21.</title>
        <authorList>
            <person name="Yamamura H."/>
            <person name="Hayashi T."/>
            <person name="Hamada M."/>
            <person name="Serisawa Y."/>
            <person name="Matsuyama K."/>
            <person name="Nakagawa Y."/>
            <person name="Otoguro M."/>
            <person name="Yanagida F."/>
            <person name="Hayakawa M."/>
        </authorList>
    </citation>
    <scope>NUCLEOTIDE SEQUENCE [LARGE SCALE GENOMIC DNA]</scope>
    <source>
        <strain evidence="2 3">TKZ-21</strain>
    </source>
</reference>
<sequence length="115" mass="12249">MKGKVVFAVGVGLGYVLGTRAGRGQFEKIKGWANDVWQDPRVQGYVQDVESQATEFAKQQGSALKDKAVEAAKSAVAGNAPWRSSTTTPEADDPAPDVLAGEPIIDADDARYRTP</sequence>
<organism evidence="2 3">
    <name type="scientific">Cellulomonas algicola</name>
    <dbReference type="NCBI Taxonomy" id="2071633"/>
    <lineage>
        <taxon>Bacteria</taxon>
        <taxon>Bacillati</taxon>
        <taxon>Actinomycetota</taxon>
        <taxon>Actinomycetes</taxon>
        <taxon>Micrococcales</taxon>
        <taxon>Cellulomonadaceae</taxon>
        <taxon>Cellulomonas</taxon>
    </lineage>
</organism>
<name>A0A401V4B5_9CELL</name>
<dbReference type="EMBL" id="BHYL01000338">
    <property type="protein sequence ID" value="GCD21748.1"/>
    <property type="molecule type" value="Genomic_DNA"/>
</dbReference>
<feature type="region of interest" description="Disordered" evidence="1">
    <location>
        <begin position="75"/>
        <end position="115"/>
    </location>
</feature>
<dbReference type="OrthoDB" id="5125216at2"/>
<accession>A0A401V4B5</accession>
<protein>
    <recommendedName>
        <fullName evidence="4">YtxH domain-containing protein</fullName>
    </recommendedName>
</protein>
<comment type="caution">
    <text evidence="2">The sequence shown here is derived from an EMBL/GenBank/DDBJ whole genome shotgun (WGS) entry which is preliminary data.</text>
</comment>
<proteinExistence type="predicted"/>
<evidence type="ECO:0000256" key="1">
    <source>
        <dbReference type="SAM" id="MobiDB-lite"/>
    </source>
</evidence>
<dbReference type="AlphaFoldDB" id="A0A401V4B5"/>
<evidence type="ECO:0000313" key="3">
    <source>
        <dbReference type="Proteomes" id="UP000288246"/>
    </source>
</evidence>